<dbReference type="PIRSF" id="PIRSF010372">
    <property type="entry name" value="PaiB"/>
    <property type="match status" value="1"/>
</dbReference>
<protein>
    <submittedName>
        <fullName evidence="1">FMN-binding negative transcriptional regulator</fullName>
    </submittedName>
</protein>
<dbReference type="PANTHER" id="PTHR35802:SF1">
    <property type="entry name" value="PROTEASE SYNTHASE AND SPORULATION PROTEIN PAI 2"/>
    <property type="match status" value="1"/>
</dbReference>
<dbReference type="InterPro" id="IPR007396">
    <property type="entry name" value="TR_PAI2-type"/>
</dbReference>
<evidence type="ECO:0000313" key="1">
    <source>
        <dbReference type="EMBL" id="MFD0932733.1"/>
    </source>
</evidence>
<dbReference type="RefSeq" id="WP_379658037.1">
    <property type="nucleotide sequence ID" value="NZ_JBHTIV010000009.1"/>
</dbReference>
<dbReference type="InterPro" id="IPR012349">
    <property type="entry name" value="Split_barrel_FMN-bd"/>
</dbReference>
<name>A0ABW3GQD2_9FLAO</name>
<dbReference type="Pfam" id="PF04299">
    <property type="entry name" value="FMN_bind_2"/>
    <property type="match status" value="1"/>
</dbReference>
<dbReference type="EMBL" id="JBHTIV010000009">
    <property type="protein sequence ID" value="MFD0932733.1"/>
    <property type="molecule type" value="Genomic_DNA"/>
</dbReference>
<gene>
    <name evidence="1" type="ORF">ACFQ0R_09030</name>
</gene>
<reference evidence="2" key="1">
    <citation type="journal article" date="2019" name="Int. J. Syst. Evol. Microbiol.">
        <title>The Global Catalogue of Microorganisms (GCM) 10K type strain sequencing project: providing services to taxonomists for standard genome sequencing and annotation.</title>
        <authorList>
            <consortium name="The Broad Institute Genomics Platform"/>
            <consortium name="The Broad Institute Genome Sequencing Center for Infectious Disease"/>
            <person name="Wu L."/>
            <person name="Ma J."/>
        </authorList>
    </citation>
    <scope>NUCLEOTIDE SEQUENCE [LARGE SCALE GENOMIC DNA]</scope>
    <source>
        <strain evidence="2">CCUG 56752</strain>
    </source>
</reference>
<accession>A0ABW3GQD2</accession>
<dbReference type="SUPFAM" id="SSF50475">
    <property type="entry name" value="FMN-binding split barrel"/>
    <property type="match status" value="1"/>
</dbReference>
<keyword evidence="2" id="KW-1185">Reference proteome</keyword>
<organism evidence="1 2">
    <name type="scientific">Psychroflexus salinarum</name>
    <dbReference type="NCBI Taxonomy" id="546024"/>
    <lineage>
        <taxon>Bacteria</taxon>
        <taxon>Pseudomonadati</taxon>
        <taxon>Bacteroidota</taxon>
        <taxon>Flavobacteriia</taxon>
        <taxon>Flavobacteriales</taxon>
        <taxon>Flavobacteriaceae</taxon>
        <taxon>Psychroflexus</taxon>
    </lineage>
</organism>
<evidence type="ECO:0000313" key="2">
    <source>
        <dbReference type="Proteomes" id="UP001597049"/>
    </source>
</evidence>
<dbReference type="Proteomes" id="UP001597049">
    <property type="component" value="Unassembled WGS sequence"/>
</dbReference>
<sequence>MNKIVILKNKLTLGVMSYMPNHFTETDWTKIKGFIELFPLATLITSFGNEIFTSHIPFVISEGKLLGHINKDNPQFKHLDKSKVELIFHAGDAYISPSEFDTDELPTFNYAKVHIKGKASYIDESRLIKSLVDMTDQMDNNFKLEYSHPKIDMLKHFIQGFEIFVDDFHGRFKMSQDKSKAHFEKAKSLVKESQAKRISYFLNNLNF</sequence>
<proteinExistence type="predicted"/>
<dbReference type="PANTHER" id="PTHR35802">
    <property type="entry name" value="PROTEASE SYNTHASE AND SPORULATION PROTEIN PAI 2"/>
    <property type="match status" value="1"/>
</dbReference>
<comment type="caution">
    <text evidence="1">The sequence shown here is derived from an EMBL/GenBank/DDBJ whole genome shotgun (WGS) entry which is preliminary data.</text>
</comment>
<dbReference type="Gene3D" id="2.30.110.10">
    <property type="entry name" value="Electron Transport, Fmn-binding Protein, Chain A"/>
    <property type="match status" value="1"/>
</dbReference>